<dbReference type="Pfam" id="PF06327">
    <property type="entry name" value="Adcy_cons_dom"/>
    <property type="match status" value="1"/>
</dbReference>
<dbReference type="EC" id="4.6.1.1" evidence="4"/>
<evidence type="ECO:0000256" key="8">
    <source>
        <dbReference type="ARBA" id="ARBA00022840"/>
    </source>
</evidence>
<dbReference type="AlphaFoldDB" id="A0AAN8Q065"/>
<evidence type="ECO:0000313" key="19">
    <source>
        <dbReference type="Proteomes" id="UP001372834"/>
    </source>
</evidence>
<feature type="transmembrane region" description="Helical" evidence="16">
    <location>
        <begin position="440"/>
        <end position="457"/>
    </location>
</feature>
<dbReference type="SUPFAM" id="SSF55073">
    <property type="entry name" value="Nucleotide cyclase"/>
    <property type="match status" value="1"/>
</dbReference>
<feature type="region of interest" description="Disordered" evidence="15">
    <location>
        <begin position="245"/>
        <end position="273"/>
    </location>
</feature>
<keyword evidence="7" id="KW-0547">Nucleotide-binding</keyword>
<comment type="subcellular location">
    <subcellularLocation>
        <location evidence="3">Membrane</location>
        <topology evidence="3">Multi-pass membrane protein</topology>
    </subcellularLocation>
</comment>
<keyword evidence="5 16" id="KW-0812">Transmembrane</keyword>
<keyword evidence="12 16" id="KW-0472">Membrane</keyword>
<dbReference type="GO" id="GO:0005524">
    <property type="term" value="F:ATP binding"/>
    <property type="evidence" value="ECO:0007669"/>
    <property type="project" value="UniProtKB-KW"/>
</dbReference>
<feature type="transmembrane region" description="Helical" evidence="16">
    <location>
        <begin position="887"/>
        <end position="908"/>
    </location>
</feature>
<proteinExistence type="inferred from homology"/>
<dbReference type="PROSITE" id="PS50125">
    <property type="entry name" value="GUANYLATE_CYCLASE_2"/>
    <property type="match status" value="1"/>
</dbReference>
<comment type="caution">
    <text evidence="18">The sequence shown here is derived from an EMBL/GenBank/DDBJ whole genome shotgun (WGS) entry which is preliminary data.</text>
</comment>
<dbReference type="FunFam" id="3.30.70.1230:FF:000095">
    <property type="entry name" value="Adenylate cyclase, putative"/>
    <property type="match status" value="1"/>
</dbReference>
<comment type="catalytic activity">
    <reaction evidence="1">
        <text>ATP = 3',5'-cyclic AMP + diphosphate</text>
        <dbReference type="Rhea" id="RHEA:15389"/>
        <dbReference type="ChEBI" id="CHEBI:30616"/>
        <dbReference type="ChEBI" id="CHEBI:33019"/>
        <dbReference type="ChEBI" id="CHEBI:58165"/>
        <dbReference type="EC" id="4.6.1.1"/>
    </reaction>
</comment>
<feature type="transmembrane region" description="Helical" evidence="16">
    <location>
        <begin position="464"/>
        <end position="485"/>
    </location>
</feature>
<dbReference type="GO" id="GO:0035556">
    <property type="term" value="P:intracellular signal transduction"/>
    <property type="evidence" value="ECO:0007669"/>
    <property type="project" value="InterPro"/>
</dbReference>
<dbReference type="Pfam" id="PF16214">
    <property type="entry name" value="AC_N"/>
    <property type="match status" value="1"/>
</dbReference>
<evidence type="ECO:0000256" key="5">
    <source>
        <dbReference type="ARBA" id="ARBA00022692"/>
    </source>
</evidence>
<evidence type="ECO:0000256" key="7">
    <source>
        <dbReference type="ARBA" id="ARBA00022741"/>
    </source>
</evidence>
<dbReference type="InterPro" id="IPR001054">
    <property type="entry name" value="A/G_cyclase"/>
</dbReference>
<evidence type="ECO:0000259" key="17">
    <source>
        <dbReference type="PROSITE" id="PS50125"/>
    </source>
</evidence>
<evidence type="ECO:0000256" key="16">
    <source>
        <dbReference type="SAM" id="Phobius"/>
    </source>
</evidence>
<keyword evidence="10 16" id="KW-1133">Transmembrane helix</keyword>
<keyword evidence="6" id="KW-0479">Metal-binding</keyword>
<feature type="transmembrane region" description="Helical" evidence="16">
    <location>
        <begin position="1062"/>
        <end position="1083"/>
    </location>
</feature>
<feature type="domain" description="Guanylate cyclase" evidence="17">
    <location>
        <begin position="581"/>
        <end position="736"/>
    </location>
</feature>
<dbReference type="GO" id="GO:0004016">
    <property type="term" value="F:adenylate cyclase activity"/>
    <property type="evidence" value="ECO:0007669"/>
    <property type="project" value="UniProtKB-EC"/>
</dbReference>
<dbReference type="GO" id="GO:0046872">
    <property type="term" value="F:metal ion binding"/>
    <property type="evidence" value="ECO:0007669"/>
    <property type="project" value="UniProtKB-KW"/>
</dbReference>
<dbReference type="Proteomes" id="UP001372834">
    <property type="component" value="Unassembled WGS sequence"/>
</dbReference>
<dbReference type="GO" id="GO:0006171">
    <property type="term" value="P:cAMP biosynthetic process"/>
    <property type="evidence" value="ECO:0007669"/>
    <property type="project" value="UniProtKB-KW"/>
</dbReference>
<feature type="transmembrane region" description="Helical" evidence="16">
    <location>
        <begin position="960"/>
        <end position="979"/>
    </location>
</feature>
<feature type="transmembrane region" description="Helical" evidence="16">
    <location>
        <begin position="1033"/>
        <end position="1050"/>
    </location>
</feature>
<keyword evidence="8" id="KW-0067">ATP-binding</keyword>
<evidence type="ECO:0000256" key="2">
    <source>
        <dbReference type="ARBA" id="ARBA00001946"/>
    </source>
</evidence>
<evidence type="ECO:0000256" key="9">
    <source>
        <dbReference type="ARBA" id="ARBA00022842"/>
    </source>
</evidence>
<keyword evidence="13 14" id="KW-0456">Lyase</keyword>
<comment type="cofactor">
    <cofactor evidence="2">
        <name>Mg(2+)</name>
        <dbReference type="ChEBI" id="CHEBI:18420"/>
    </cofactor>
</comment>
<dbReference type="InterPro" id="IPR018297">
    <property type="entry name" value="A/G_cyclase_CS"/>
</dbReference>
<feature type="transmembrane region" description="Helical" evidence="16">
    <location>
        <begin position="407"/>
        <end position="434"/>
    </location>
</feature>
<evidence type="ECO:0000256" key="11">
    <source>
        <dbReference type="ARBA" id="ARBA00022998"/>
    </source>
</evidence>
<feature type="transmembrane region" description="Helical" evidence="16">
    <location>
        <begin position="914"/>
        <end position="934"/>
    </location>
</feature>
<dbReference type="InterPro" id="IPR029787">
    <property type="entry name" value="Nucleotide_cyclase"/>
</dbReference>
<evidence type="ECO:0000256" key="1">
    <source>
        <dbReference type="ARBA" id="ARBA00001593"/>
    </source>
</evidence>
<dbReference type="SMART" id="SM00044">
    <property type="entry name" value="CYCc"/>
    <property type="match status" value="1"/>
</dbReference>
<evidence type="ECO:0000256" key="13">
    <source>
        <dbReference type="ARBA" id="ARBA00023239"/>
    </source>
</evidence>
<dbReference type="PANTHER" id="PTHR45627">
    <property type="entry name" value="ADENYLATE CYCLASE TYPE 1"/>
    <property type="match status" value="1"/>
</dbReference>
<evidence type="ECO:0000256" key="10">
    <source>
        <dbReference type="ARBA" id="ARBA00022989"/>
    </source>
</evidence>
<evidence type="ECO:0000256" key="15">
    <source>
        <dbReference type="SAM" id="MobiDB-lite"/>
    </source>
</evidence>
<dbReference type="Pfam" id="PF00211">
    <property type="entry name" value="Guanylate_cyc"/>
    <property type="match status" value="1"/>
</dbReference>
<accession>A0AAN8Q065</accession>
<keyword evidence="11" id="KW-0115">cAMP biosynthesis</keyword>
<feature type="transmembrane region" description="Helical" evidence="16">
    <location>
        <begin position="377"/>
        <end position="400"/>
    </location>
</feature>
<feature type="region of interest" description="Disordered" evidence="15">
    <location>
        <begin position="293"/>
        <end position="312"/>
    </location>
</feature>
<dbReference type="InterPro" id="IPR032628">
    <property type="entry name" value="AC_N"/>
</dbReference>
<evidence type="ECO:0000313" key="18">
    <source>
        <dbReference type="EMBL" id="KAK6629163.1"/>
    </source>
</evidence>
<feature type="transmembrane region" description="Helical" evidence="16">
    <location>
        <begin position="167"/>
        <end position="187"/>
    </location>
</feature>
<dbReference type="GO" id="GO:0007189">
    <property type="term" value="P:adenylate cyclase-activating G protein-coupled receptor signaling pathway"/>
    <property type="evidence" value="ECO:0007669"/>
    <property type="project" value="TreeGrafter"/>
</dbReference>
<keyword evidence="9" id="KW-0460">Magnesium</keyword>
<evidence type="ECO:0000256" key="12">
    <source>
        <dbReference type="ARBA" id="ARBA00023136"/>
    </source>
</evidence>
<protein>
    <recommendedName>
        <fullName evidence="4">adenylate cyclase</fullName>
        <ecNumber evidence="4">4.6.1.1</ecNumber>
    </recommendedName>
</protein>
<dbReference type="PANTHER" id="PTHR45627:SF16">
    <property type="entry name" value="ADENYLATE CYCLASE"/>
    <property type="match status" value="1"/>
</dbReference>
<feature type="transmembrane region" description="Helical" evidence="16">
    <location>
        <begin position="1008"/>
        <end position="1026"/>
    </location>
</feature>
<dbReference type="PROSITE" id="PS00452">
    <property type="entry name" value="GUANYLATE_CYCLASE_1"/>
    <property type="match status" value="1"/>
</dbReference>
<dbReference type="Gene3D" id="3.30.70.1230">
    <property type="entry name" value="Nucleotide cyclase"/>
    <property type="match status" value="1"/>
</dbReference>
<feature type="compositionally biased region" description="Pro residues" evidence="15">
    <location>
        <begin position="249"/>
        <end position="258"/>
    </location>
</feature>
<gene>
    <name evidence="18" type="ORF">RUM43_002980</name>
</gene>
<organism evidence="18 19">
    <name type="scientific">Polyplax serrata</name>
    <name type="common">Common mouse louse</name>
    <dbReference type="NCBI Taxonomy" id="468196"/>
    <lineage>
        <taxon>Eukaryota</taxon>
        <taxon>Metazoa</taxon>
        <taxon>Ecdysozoa</taxon>
        <taxon>Arthropoda</taxon>
        <taxon>Hexapoda</taxon>
        <taxon>Insecta</taxon>
        <taxon>Pterygota</taxon>
        <taxon>Neoptera</taxon>
        <taxon>Paraneoptera</taxon>
        <taxon>Psocodea</taxon>
        <taxon>Troctomorpha</taxon>
        <taxon>Phthiraptera</taxon>
        <taxon>Anoplura</taxon>
        <taxon>Polyplacidae</taxon>
        <taxon>Polyplax</taxon>
    </lineage>
</organism>
<sequence length="1133" mass="128932">MADDLGGTLNMYKNDFNVDYDYPRMDCLFIKQQRSFSVCPQIGVTRGQSIKEETEEEEETACVLNNDDLDCGRGTVAPTPSSLSRNSTINRPSNFTKNHKAKDVLVRNRHGSGGVESILLVGKSNNTWTLRKILRRLCKSHAFRNLQVEMLYQRYFIRMNQSNMTHLLGLLLALCSVLALLQLILTITSHGHVYFKNIEEFKPNLTELVTNGNAMSQASTTLEPAETAQQEADGTRMGTTVAATELKPPDIPPSPPPLRRMYNPPENRKQSGIGLLERIRNPNARTTNYLNLTRKPTEDEDEEEENEEDLKEVTHFRERIQMSNKKFRYKTSRNKTTGSGRQRRKVRFTDDNVVVTDFPNEDILKNKTSEKNVLEDYHIGAGLTLLSCILVYSGLVAILTRPALNEVYLIAVSYVVLITFLALEIALCITVLPLGKNDEIEGLSTVIFFTYITYALLPIRLQEAIVAGCVLTIVHFLCVVSFGNVHHVEHLFCNFILLVCTNVAGILTHYPSELAQRQAFLETRQCIEARLTTQRENQQQERLLLSVLPRHVAMEMKADIAGKQKDTMFHKIYIQKHENVSILFADICGFTSLSDQCTAQELVRLLNELFARFDRLAAEHHCLRIKLLGDCYYCVSGLPEPRPDHANCCVEMGLDMIDAIAQGLPENIDVRYFTTVRGARLRLSILNFRLVRDVMGVNVNMRVGIHSGRVHCGVLGLRKWQFDVWSNDVTLANYMESGGIPGRVHITKETLACLNGVYETEPGNGGERNSYLRGHNIETYLIVPSNSPRSMQTTKNQSLFTMNGNVSKEMRVMGHGSQQMKHSKIGFGKPEPVEEKDPEDEVNEYLMRAIDARSIDRLRSEHCRHLLLTFRKKSIEEKYSREKDRMLTTYFACSLWIFSCLSLVQLIITSFAFLEIIIISVGAFFILFLNYVLLRKDHKLTIFRSFSEKFQGNRAIPQRIGLLVIFLTYILAVSSMFVVSEPVRYTDCQNASTVDIQVCRKDYFVVEYVMQNVLLTMIMCAVYQILTWPMKLVTLSVICVSFLVIEWFLVPDAFAHIINVHYLFSSRQLTGIVLVCFLTALVIHSQQTESTYRLDFLWKLQATDHFCSAIDLKYVGSDQTQISSTDVQGRPNV</sequence>
<feature type="compositionally biased region" description="Acidic residues" evidence="15">
    <location>
        <begin position="298"/>
        <end position="310"/>
    </location>
</feature>
<evidence type="ECO:0000256" key="14">
    <source>
        <dbReference type="RuleBase" id="RU000405"/>
    </source>
</evidence>
<evidence type="ECO:0000256" key="3">
    <source>
        <dbReference type="ARBA" id="ARBA00004141"/>
    </source>
</evidence>
<evidence type="ECO:0000256" key="6">
    <source>
        <dbReference type="ARBA" id="ARBA00022723"/>
    </source>
</evidence>
<dbReference type="InterPro" id="IPR009398">
    <property type="entry name" value="Adcy_conserved_dom"/>
</dbReference>
<dbReference type="EMBL" id="JAWJWE010000036">
    <property type="protein sequence ID" value="KAK6629163.1"/>
    <property type="molecule type" value="Genomic_DNA"/>
</dbReference>
<dbReference type="GO" id="GO:0005886">
    <property type="term" value="C:plasma membrane"/>
    <property type="evidence" value="ECO:0007669"/>
    <property type="project" value="InterPro"/>
</dbReference>
<name>A0AAN8Q065_POLSC</name>
<evidence type="ECO:0000256" key="4">
    <source>
        <dbReference type="ARBA" id="ARBA00012201"/>
    </source>
</evidence>
<comment type="similarity">
    <text evidence="14">Belongs to the adenylyl cyclase class-4/guanylyl cyclase family.</text>
</comment>
<reference evidence="18 19" key="1">
    <citation type="submission" date="2023-10" db="EMBL/GenBank/DDBJ databases">
        <title>Genomes of two closely related lineages of the louse Polyplax serrata with different host specificities.</title>
        <authorList>
            <person name="Martinu J."/>
            <person name="Tarabai H."/>
            <person name="Stefka J."/>
            <person name="Hypsa V."/>
        </authorList>
    </citation>
    <scope>NUCLEOTIDE SEQUENCE [LARGE SCALE GENOMIC DNA]</scope>
    <source>
        <strain evidence="18">HR10_N</strain>
    </source>
</reference>
<dbReference type="CDD" id="cd07302">
    <property type="entry name" value="CHD"/>
    <property type="match status" value="1"/>
</dbReference>